<dbReference type="FunFam" id="3.30.1550.10:FF:000006">
    <property type="entry name" value="50S ribosomal protein L11"/>
    <property type="match status" value="1"/>
</dbReference>
<keyword evidence="4" id="KW-0694">RNA-binding</keyword>
<dbReference type="InterPro" id="IPR020783">
    <property type="entry name" value="Ribosomal_uL11_C"/>
</dbReference>
<organism evidence="12 13">
    <name type="scientific">Babesia gibsoni</name>
    <dbReference type="NCBI Taxonomy" id="33632"/>
    <lineage>
        <taxon>Eukaryota</taxon>
        <taxon>Sar</taxon>
        <taxon>Alveolata</taxon>
        <taxon>Apicomplexa</taxon>
        <taxon>Aconoidasida</taxon>
        <taxon>Piroplasmida</taxon>
        <taxon>Babesiidae</taxon>
        <taxon>Babesia</taxon>
    </lineage>
</organism>
<dbReference type="GO" id="GO:0005762">
    <property type="term" value="C:mitochondrial large ribosomal subunit"/>
    <property type="evidence" value="ECO:0007669"/>
    <property type="project" value="TreeGrafter"/>
</dbReference>
<evidence type="ECO:0000259" key="10">
    <source>
        <dbReference type="Pfam" id="PF00298"/>
    </source>
</evidence>
<accession>A0AAD8LKY2</accession>
<dbReference type="SMART" id="SM00649">
    <property type="entry name" value="RL11"/>
    <property type="match status" value="1"/>
</dbReference>
<dbReference type="PANTHER" id="PTHR11661">
    <property type="entry name" value="60S RIBOSOMAL PROTEIN L12"/>
    <property type="match status" value="1"/>
</dbReference>
<dbReference type="FunFam" id="1.10.10.250:FF:000003">
    <property type="entry name" value="Mitochondrial ribosomal protein L11"/>
    <property type="match status" value="1"/>
</dbReference>
<dbReference type="SUPFAM" id="SSF54747">
    <property type="entry name" value="Ribosomal L11/L12e N-terminal domain"/>
    <property type="match status" value="1"/>
</dbReference>
<feature type="region of interest" description="Disordered" evidence="9">
    <location>
        <begin position="159"/>
        <end position="178"/>
    </location>
</feature>
<dbReference type="Proteomes" id="UP001230268">
    <property type="component" value="Unassembled WGS sequence"/>
</dbReference>
<dbReference type="HAMAP" id="MF_00736">
    <property type="entry name" value="Ribosomal_uL11"/>
    <property type="match status" value="1"/>
</dbReference>
<dbReference type="PANTHER" id="PTHR11661:SF1">
    <property type="entry name" value="LARGE RIBOSOMAL SUBUNIT PROTEIN UL11M"/>
    <property type="match status" value="1"/>
</dbReference>
<evidence type="ECO:0000256" key="9">
    <source>
        <dbReference type="SAM" id="MobiDB-lite"/>
    </source>
</evidence>
<sequence>MSLLGRYRLIVPAAVAKPSPSIGQALGPLGINMSEFCKKFNERTQAIRPNIPLQVRIFSFSNSTYKFSLRTPGSQWFLRRIARVPMGSSKPKHEIVGNVTLKEVYHIAKCKSMDPPLIGVPLYVICKRIIGTANAMGIAVTREILPEFRKRDYTRVSQLDQMKKDIRMQRRSQRRGKR</sequence>
<dbReference type="InterPro" id="IPR000911">
    <property type="entry name" value="Ribosomal_uL11"/>
</dbReference>
<feature type="domain" description="Large ribosomal subunit protein uL11 C-terminal" evidence="10">
    <location>
        <begin position="71"/>
        <end position="140"/>
    </location>
</feature>
<dbReference type="GO" id="GO:0003735">
    <property type="term" value="F:structural constituent of ribosome"/>
    <property type="evidence" value="ECO:0007669"/>
    <property type="project" value="InterPro"/>
</dbReference>
<keyword evidence="13" id="KW-1185">Reference proteome</keyword>
<name>A0AAD8LKY2_BABGI</name>
<comment type="caution">
    <text evidence="12">The sequence shown here is derived from an EMBL/GenBank/DDBJ whole genome shotgun (WGS) entry which is preliminary data.</text>
</comment>
<comment type="similarity">
    <text evidence="1 8">Belongs to the universal ribosomal protein uL11 family.</text>
</comment>
<dbReference type="AlphaFoldDB" id="A0AAD8LKY2"/>
<keyword evidence="6 8" id="KW-0687">Ribonucleoprotein</keyword>
<evidence type="ECO:0000313" key="13">
    <source>
        <dbReference type="Proteomes" id="UP001230268"/>
    </source>
</evidence>
<feature type="compositionally biased region" description="Basic residues" evidence="9">
    <location>
        <begin position="169"/>
        <end position="178"/>
    </location>
</feature>
<evidence type="ECO:0000256" key="2">
    <source>
        <dbReference type="ARBA" id="ARBA00022481"/>
    </source>
</evidence>
<feature type="domain" description="Large ribosomal subunit protein uL11 N-terminal" evidence="11">
    <location>
        <begin position="8"/>
        <end position="62"/>
    </location>
</feature>
<dbReference type="Pfam" id="PF03946">
    <property type="entry name" value="Ribosomal_L11_N"/>
    <property type="match status" value="1"/>
</dbReference>
<dbReference type="SUPFAM" id="SSF46906">
    <property type="entry name" value="Ribosomal protein L11, C-terminal domain"/>
    <property type="match status" value="1"/>
</dbReference>
<evidence type="ECO:0000313" key="12">
    <source>
        <dbReference type="EMBL" id="KAK1443428.1"/>
    </source>
</evidence>
<dbReference type="InterPro" id="IPR036796">
    <property type="entry name" value="Ribosomal_uL11_N_sf"/>
</dbReference>
<reference evidence="12" key="1">
    <citation type="submission" date="2023-08" db="EMBL/GenBank/DDBJ databases">
        <title>Draft sequence of the Babesia gibsoni genome.</title>
        <authorList>
            <person name="Yamagishi J.Y."/>
            <person name="Xuan X.X."/>
        </authorList>
    </citation>
    <scope>NUCLEOTIDE SEQUENCE</scope>
    <source>
        <strain evidence="12">Azabu</strain>
    </source>
</reference>
<dbReference type="Gene3D" id="1.10.10.250">
    <property type="entry name" value="Ribosomal protein L11, C-terminal domain"/>
    <property type="match status" value="1"/>
</dbReference>
<dbReference type="Pfam" id="PF00298">
    <property type="entry name" value="Ribosomal_L11"/>
    <property type="match status" value="1"/>
</dbReference>
<dbReference type="InterPro" id="IPR036769">
    <property type="entry name" value="Ribosomal_uL11_C_sf"/>
</dbReference>
<evidence type="ECO:0000256" key="3">
    <source>
        <dbReference type="ARBA" id="ARBA00022730"/>
    </source>
</evidence>
<keyword evidence="5 8" id="KW-0689">Ribosomal protein</keyword>
<dbReference type="GO" id="GO:0006412">
    <property type="term" value="P:translation"/>
    <property type="evidence" value="ECO:0007669"/>
    <property type="project" value="InterPro"/>
</dbReference>
<dbReference type="EMBL" id="JAVEPI010000002">
    <property type="protein sequence ID" value="KAK1443428.1"/>
    <property type="molecule type" value="Genomic_DNA"/>
</dbReference>
<dbReference type="InterPro" id="IPR020784">
    <property type="entry name" value="Ribosomal_uL11_N"/>
</dbReference>
<gene>
    <name evidence="12" type="ORF">BgAZ_203040</name>
</gene>
<keyword evidence="3" id="KW-0699">rRNA-binding</keyword>
<dbReference type="CDD" id="cd00349">
    <property type="entry name" value="Ribosomal_L11"/>
    <property type="match status" value="1"/>
</dbReference>
<evidence type="ECO:0000256" key="8">
    <source>
        <dbReference type="RuleBase" id="RU003978"/>
    </source>
</evidence>
<proteinExistence type="inferred from homology"/>
<evidence type="ECO:0000256" key="7">
    <source>
        <dbReference type="ARBA" id="ARBA00040104"/>
    </source>
</evidence>
<dbReference type="GO" id="GO:0070180">
    <property type="term" value="F:large ribosomal subunit rRNA binding"/>
    <property type="evidence" value="ECO:0007669"/>
    <property type="project" value="TreeGrafter"/>
</dbReference>
<evidence type="ECO:0000256" key="6">
    <source>
        <dbReference type="ARBA" id="ARBA00023274"/>
    </source>
</evidence>
<evidence type="ECO:0000256" key="1">
    <source>
        <dbReference type="ARBA" id="ARBA00010537"/>
    </source>
</evidence>
<evidence type="ECO:0000256" key="5">
    <source>
        <dbReference type="ARBA" id="ARBA00022980"/>
    </source>
</evidence>
<keyword evidence="2" id="KW-0488">Methylation</keyword>
<evidence type="ECO:0000259" key="11">
    <source>
        <dbReference type="Pfam" id="PF03946"/>
    </source>
</evidence>
<protein>
    <recommendedName>
        <fullName evidence="7">Large ribosomal subunit protein uL11m</fullName>
    </recommendedName>
</protein>
<evidence type="ECO:0000256" key="4">
    <source>
        <dbReference type="ARBA" id="ARBA00022884"/>
    </source>
</evidence>
<dbReference type="Gene3D" id="3.30.1550.10">
    <property type="entry name" value="Ribosomal protein L11/L12, N-terminal domain"/>
    <property type="match status" value="1"/>
</dbReference>